<organism evidence="1 2">
    <name type="scientific">Caldanaerobius fijiensis DSM 17918</name>
    <dbReference type="NCBI Taxonomy" id="1121256"/>
    <lineage>
        <taxon>Bacteria</taxon>
        <taxon>Bacillati</taxon>
        <taxon>Bacillota</taxon>
        <taxon>Clostridia</taxon>
        <taxon>Thermoanaerobacterales</taxon>
        <taxon>Thermoanaerobacteraceae</taxon>
        <taxon>Caldanaerobius</taxon>
    </lineage>
</organism>
<dbReference type="Proteomes" id="UP000184088">
    <property type="component" value="Unassembled WGS sequence"/>
</dbReference>
<dbReference type="AlphaFoldDB" id="A0A1M5A145"/>
<proteinExistence type="predicted"/>
<accession>A0A1M5A145</accession>
<dbReference type="EMBL" id="FQVH01000015">
    <property type="protein sequence ID" value="SHF24019.1"/>
    <property type="molecule type" value="Genomic_DNA"/>
</dbReference>
<evidence type="ECO:0000313" key="2">
    <source>
        <dbReference type="Proteomes" id="UP000184088"/>
    </source>
</evidence>
<name>A0A1M5A145_9THEO</name>
<gene>
    <name evidence="1" type="ORF">SAMN02746089_01543</name>
</gene>
<keyword evidence="2" id="KW-1185">Reference proteome</keyword>
<protein>
    <submittedName>
        <fullName evidence="1">Uncharacterized protein</fullName>
    </submittedName>
</protein>
<sequence length="55" mass="6470">MIIIPSPTKSITEYIDLGQNIYIPQLYGYPVETPGPYYQDYMGALMYFDRFQQLI</sequence>
<reference evidence="1 2" key="1">
    <citation type="submission" date="2016-11" db="EMBL/GenBank/DDBJ databases">
        <authorList>
            <person name="Jaros S."/>
            <person name="Januszkiewicz K."/>
            <person name="Wedrychowicz H."/>
        </authorList>
    </citation>
    <scope>NUCLEOTIDE SEQUENCE [LARGE SCALE GENOMIC DNA]</scope>
    <source>
        <strain evidence="1 2">DSM 17918</strain>
    </source>
</reference>
<evidence type="ECO:0000313" key="1">
    <source>
        <dbReference type="EMBL" id="SHF24019.1"/>
    </source>
</evidence>